<accession>A0AA49FL73</accession>
<feature type="transmembrane region" description="Helical" evidence="1">
    <location>
        <begin position="67"/>
        <end position="88"/>
    </location>
</feature>
<proteinExistence type="predicted"/>
<gene>
    <name evidence="2" type="ORF">OHM77_12635</name>
</gene>
<dbReference type="KEGG" id="npv:OHM77_12635"/>
<reference evidence="2" key="1">
    <citation type="journal article" date="2023" name="Nat. Microbiol.">
        <title>Enrichment and characterization of a nitric oxide-reducing microbial community in a continuous bioreactor.</title>
        <authorList>
            <person name="Garrido-Amador P."/>
            <person name="Stortenbeker N."/>
            <person name="Wessels H.J.C.T."/>
            <person name="Speth D.R."/>
            <person name="Garcia-Heredia I."/>
            <person name="Kartal B."/>
        </authorList>
    </citation>
    <scope>NUCLEOTIDE SEQUENCE</scope>
    <source>
        <strain evidence="2">MAG1</strain>
    </source>
</reference>
<evidence type="ECO:0000313" key="2">
    <source>
        <dbReference type="EMBL" id="WIM05510.1"/>
    </source>
</evidence>
<dbReference type="AlphaFoldDB" id="A0AA49FL73"/>
<dbReference type="Proteomes" id="UP001234916">
    <property type="component" value="Chromosome"/>
</dbReference>
<dbReference type="Pfam" id="PF12279">
    <property type="entry name" value="DUF3619"/>
    <property type="match status" value="1"/>
</dbReference>
<name>A0AA49FL73_9PROT</name>
<dbReference type="EMBL" id="CP107246">
    <property type="protein sequence ID" value="WIM05510.1"/>
    <property type="molecule type" value="Genomic_DNA"/>
</dbReference>
<evidence type="ECO:0000256" key="1">
    <source>
        <dbReference type="SAM" id="Phobius"/>
    </source>
</evidence>
<organism evidence="2">
    <name type="scientific">Candidatus Nitricoxidivorans perseverans</name>
    <dbReference type="NCBI Taxonomy" id="2975601"/>
    <lineage>
        <taxon>Bacteria</taxon>
        <taxon>Pseudomonadati</taxon>
        <taxon>Pseudomonadota</taxon>
        <taxon>Betaproteobacteria</taxon>
        <taxon>Nitrosomonadales</taxon>
        <taxon>Sterolibacteriaceae</taxon>
        <taxon>Candidatus Nitricoxidivorans</taxon>
    </lineage>
</organism>
<protein>
    <submittedName>
        <fullName evidence="2">DUF3619 family protein</fullName>
    </submittedName>
</protein>
<sequence length="133" mass="14509">MNEEFRIASQICRVLDHGVEGLPSAVTSRLREARQGALAHQRATADDLITAGVGNGSRGFPVGRPYANVRILLAALALMIGAAGTYQWNQFQKAAEHAEIDSALLADEIPFNAYLDQDFLKWLDNLAQEQEAS</sequence>
<keyword evidence="1" id="KW-1133">Transmembrane helix</keyword>
<dbReference type="InterPro" id="IPR022064">
    <property type="entry name" value="DUF3619"/>
</dbReference>
<keyword evidence="1" id="KW-0812">Transmembrane</keyword>
<keyword evidence="1" id="KW-0472">Membrane</keyword>